<dbReference type="InterPro" id="IPR036419">
    <property type="entry name" value="Ribosomal_S3_C_sf"/>
</dbReference>
<dbReference type="PANTHER" id="PTHR35928:SF2">
    <property type="entry name" value="SMALL RIBOSOMAL SUBUNIT PROTEIN US3M"/>
    <property type="match status" value="1"/>
</dbReference>
<evidence type="ECO:0000256" key="3">
    <source>
        <dbReference type="ARBA" id="ARBA00023274"/>
    </source>
</evidence>
<evidence type="ECO:0000259" key="4">
    <source>
        <dbReference type="Pfam" id="PF00189"/>
    </source>
</evidence>
<accession>A0A3Q7EW33</accession>
<proteinExistence type="inferred from homology"/>
<keyword evidence="6" id="KW-1185">Reference proteome</keyword>
<feature type="domain" description="Small ribosomal subunit protein uS3 C-terminal" evidence="4">
    <location>
        <begin position="97"/>
        <end position="161"/>
    </location>
</feature>
<evidence type="ECO:0000256" key="1">
    <source>
        <dbReference type="ARBA" id="ARBA00010761"/>
    </source>
</evidence>
<dbReference type="EnsemblPlants" id="Solyc02g021366.1.1">
    <property type="protein sequence ID" value="Solyc02g021366.1.1"/>
    <property type="gene ID" value="Solyc02g021366.1"/>
</dbReference>
<keyword evidence="2" id="KW-0689">Ribosomal protein</keyword>
<reference evidence="5" key="1">
    <citation type="journal article" date="2012" name="Nature">
        <title>The tomato genome sequence provides insights into fleshy fruit evolution.</title>
        <authorList>
            <consortium name="Tomato Genome Consortium"/>
        </authorList>
    </citation>
    <scope>NUCLEOTIDE SEQUENCE [LARGE SCALE GENOMIC DNA]</scope>
    <source>
        <strain evidence="5">cv. Heinz 1706</strain>
    </source>
</reference>
<dbReference type="PaxDb" id="4081-Solyc02g021370.1.1"/>
<dbReference type="SUPFAM" id="SSF54821">
    <property type="entry name" value="Ribosomal protein S3 C-terminal domain"/>
    <property type="match status" value="1"/>
</dbReference>
<reference evidence="5" key="2">
    <citation type="submission" date="2019-01" db="UniProtKB">
        <authorList>
            <consortium name="EnsemblPlants"/>
        </authorList>
    </citation>
    <scope>IDENTIFICATION</scope>
    <source>
        <strain evidence="5">cv. Heinz 1706</strain>
    </source>
</reference>
<dbReference type="Proteomes" id="UP000004994">
    <property type="component" value="Chromosome 2"/>
</dbReference>
<dbReference type="AlphaFoldDB" id="A0A3Q7EW33"/>
<evidence type="ECO:0000313" key="5">
    <source>
        <dbReference type="EnsemblPlants" id="Solyc02g021366.1.1"/>
    </source>
</evidence>
<dbReference type="GO" id="GO:0006412">
    <property type="term" value="P:translation"/>
    <property type="evidence" value="ECO:0007669"/>
    <property type="project" value="InterPro"/>
</dbReference>
<evidence type="ECO:0000256" key="2">
    <source>
        <dbReference type="ARBA" id="ARBA00022980"/>
    </source>
</evidence>
<dbReference type="GO" id="GO:0003735">
    <property type="term" value="F:structural constituent of ribosome"/>
    <property type="evidence" value="ECO:0007669"/>
    <property type="project" value="InterPro"/>
</dbReference>
<dbReference type="Pfam" id="PF00189">
    <property type="entry name" value="Ribosomal_S3_C"/>
    <property type="match status" value="1"/>
</dbReference>
<evidence type="ECO:0000313" key="6">
    <source>
        <dbReference type="Proteomes" id="UP000004994"/>
    </source>
</evidence>
<sequence length="194" mass="22025">MIFKEWGWGCPGTIPRSIEEIMFEPHGIIDKGNRDDDRDHTEKQKKSYGTNTNTLIESVKFKSIYQSASPIAQDISFQPRDKTRSFHSIFSQIMKDIPLIIKKGVEGIYICCSCQLEGAEIAITEWGTYGKAFRNVFNKKIDYAPAKVSTRYEILGVKAWISYLKKMGGTCYIRNVNNIVNIVKADVVGVANRM</sequence>
<organism evidence="5">
    <name type="scientific">Solanum lycopersicum</name>
    <name type="common">Tomato</name>
    <name type="synonym">Lycopersicon esculentum</name>
    <dbReference type="NCBI Taxonomy" id="4081"/>
    <lineage>
        <taxon>Eukaryota</taxon>
        <taxon>Viridiplantae</taxon>
        <taxon>Streptophyta</taxon>
        <taxon>Embryophyta</taxon>
        <taxon>Tracheophyta</taxon>
        <taxon>Spermatophyta</taxon>
        <taxon>Magnoliopsida</taxon>
        <taxon>eudicotyledons</taxon>
        <taxon>Gunneridae</taxon>
        <taxon>Pentapetalae</taxon>
        <taxon>asterids</taxon>
        <taxon>lamiids</taxon>
        <taxon>Solanales</taxon>
        <taxon>Solanaceae</taxon>
        <taxon>Solanoideae</taxon>
        <taxon>Solaneae</taxon>
        <taxon>Solanum</taxon>
        <taxon>Solanum subgen. Lycopersicon</taxon>
    </lineage>
</organism>
<comment type="similarity">
    <text evidence="1">Belongs to the universal ribosomal protein uS3 family.</text>
</comment>
<dbReference type="PANTHER" id="PTHR35928">
    <property type="entry name" value="RIBOSOMAL PROTEIN S3, MITOCHONDRIAL"/>
    <property type="match status" value="1"/>
</dbReference>
<name>A0A3Q7EW33_SOLLC</name>
<dbReference type="InterPro" id="IPR001351">
    <property type="entry name" value="Ribosomal_uS3_C"/>
</dbReference>
<dbReference type="InParanoid" id="A0A3Q7EW33"/>
<dbReference type="Gene3D" id="3.30.1140.32">
    <property type="entry name" value="Ribosomal protein S3, C-terminal domain"/>
    <property type="match status" value="1"/>
</dbReference>
<dbReference type="GO" id="GO:0005840">
    <property type="term" value="C:ribosome"/>
    <property type="evidence" value="ECO:0007669"/>
    <property type="project" value="UniProtKB-KW"/>
</dbReference>
<dbReference type="InterPro" id="IPR044954">
    <property type="entry name" value="Ribosomal_uS3m_plant"/>
</dbReference>
<dbReference type="GO" id="GO:1990904">
    <property type="term" value="C:ribonucleoprotein complex"/>
    <property type="evidence" value="ECO:0007669"/>
    <property type="project" value="UniProtKB-KW"/>
</dbReference>
<keyword evidence="3" id="KW-0687">Ribonucleoprotein</keyword>
<protein>
    <recommendedName>
        <fullName evidence="4">Small ribosomal subunit protein uS3 C-terminal domain-containing protein</fullName>
    </recommendedName>
</protein>
<dbReference type="Gramene" id="Solyc02g021366.1.1">
    <property type="protein sequence ID" value="Solyc02g021366.1.1"/>
    <property type="gene ID" value="Solyc02g021366.1"/>
</dbReference>